<proteinExistence type="predicted"/>
<accession>A0A3P7JAS0</accession>
<dbReference type="EMBL" id="UYYB01098388">
    <property type="protein sequence ID" value="VDM77079.1"/>
    <property type="molecule type" value="Genomic_DNA"/>
</dbReference>
<gene>
    <name evidence="1" type="ORF">SVUK_LOCUS12077</name>
</gene>
<dbReference type="Gene3D" id="3.60.10.10">
    <property type="entry name" value="Endonuclease/exonuclease/phosphatase"/>
    <property type="match status" value="1"/>
</dbReference>
<reference evidence="1 2" key="1">
    <citation type="submission" date="2018-11" db="EMBL/GenBank/DDBJ databases">
        <authorList>
            <consortium name="Pathogen Informatics"/>
        </authorList>
    </citation>
    <scope>NUCLEOTIDE SEQUENCE [LARGE SCALE GENOMIC DNA]</scope>
</reference>
<keyword evidence="2" id="KW-1185">Reference proteome</keyword>
<evidence type="ECO:0000313" key="1">
    <source>
        <dbReference type="EMBL" id="VDM77079.1"/>
    </source>
</evidence>
<organism evidence="1 2">
    <name type="scientific">Strongylus vulgaris</name>
    <name type="common">Blood worm</name>
    <dbReference type="NCBI Taxonomy" id="40348"/>
    <lineage>
        <taxon>Eukaryota</taxon>
        <taxon>Metazoa</taxon>
        <taxon>Ecdysozoa</taxon>
        <taxon>Nematoda</taxon>
        <taxon>Chromadorea</taxon>
        <taxon>Rhabditida</taxon>
        <taxon>Rhabditina</taxon>
        <taxon>Rhabditomorpha</taxon>
        <taxon>Strongyloidea</taxon>
        <taxon>Strongylidae</taxon>
        <taxon>Strongylus</taxon>
    </lineage>
</organism>
<dbReference type="AlphaFoldDB" id="A0A3P7JAS0"/>
<dbReference type="InterPro" id="IPR036691">
    <property type="entry name" value="Endo/exonu/phosph_ase_sf"/>
</dbReference>
<name>A0A3P7JAS0_STRVU</name>
<evidence type="ECO:0000313" key="2">
    <source>
        <dbReference type="Proteomes" id="UP000270094"/>
    </source>
</evidence>
<dbReference type="Proteomes" id="UP000270094">
    <property type="component" value="Unassembled WGS sequence"/>
</dbReference>
<sequence>MTSRPVSGYTGRHRFRTKRTLQLLAMEIFSCSATTTPGQSPPTPIFKPVFEGTGRINYHVIALQETKSRKRQLSDGTLIIRGGKVPSRNVGGVGFVVLTSVVHFVSHEILHLAWVSFDSFLKTITIISCYSPTSAADNSELDAMRIWRKSSAKRTPSISLP</sequence>
<dbReference type="OrthoDB" id="5854880at2759"/>
<protein>
    <submittedName>
        <fullName evidence="1">Uncharacterized protein</fullName>
    </submittedName>
</protein>